<dbReference type="Proteomes" id="UP000515159">
    <property type="component" value="Chromosome 6"/>
</dbReference>
<dbReference type="Gene3D" id="3.10.10.10">
    <property type="entry name" value="HIV Type 1 Reverse Transcriptase, subunit A, domain 1"/>
    <property type="match status" value="1"/>
</dbReference>
<evidence type="ECO:0000256" key="12">
    <source>
        <dbReference type="PROSITE-ProRule" id="PRU00047"/>
    </source>
</evidence>
<dbReference type="PROSITE" id="PS50994">
    <property type="entry name" value="INTEGRASE"/>
    <property type="match status" value="1"/>
</dbReference>
<dbReference type="Pfam" id="PF00078">
    <property type="entry name" value="RVT_1"/>
    <property type="match status" value="1"/>
</dbReference>
<keyword evidence="5" id="KW-0808">Transferase</keyword>
<dbReference type="Gene3D" id="3.10.20.370">
    <property type="match status" value="1"/>
</dbReference>
<dbReference type="PANTHER" id="PTHR37984">
    <property type="entry name" value="PROTEIN CBG26694"/>
    <property type="match status" value="1"/>
</dbReference>
<feature type="region of interest" description="Disordered" evidence="13">
    <location>
        <begin position="1447"/>
        <end position="1468"/>
    </location>
</feature>
<evidence type="ECO:0000259" key="18">
    <source>
        <dbReference type="PROSITE" id="PS50994"/>
    </source>
</evidence>
<dbReference type="EC" id="3.1.26.4" evidence="2"/>
<feature type="region of interest" description="Disordered" evidence="13">
    <location>
        <begin position="1542"/>
        <end position="1566"/>
    </location>
</feature>
<dbReference type="OrthoDB" id="9359997at2759"/>
<feature type="region of interest" description="Disordered" evidence="13">
    <location>
        <begin position="264"/>
        <end position="287"/>
    </location>
</feature>
<evidence type="ECO:0000256" key="6">
    <source>
        <dbReference type="ARBA" id="ARBA00022695"/>
    </source>
</evidence>
<dbReference type="InterPro" id="IPR003309">
    <property type="entry name" value="SCAN_dom"/>
</dbReference>
<dbReference type="GeneID" id="117363128"/>
<evidence type="ECO:0000256" key="7">
    <source>
        <dbReference type="ARBA" id="ARBA00022722"/>
    </source>
</evidence>
<keyword evidence="19" id="KW-1185">Reference proteome</keyword>
<dbReference type="InterPro" id="IPR000477">
    <property type="entry name" value="RT_dom"/>
</dbReference>
<evidence type="ECO:0000259" key="16">
    <source>
        <dbReference type="PROSITE" id="PS50804"/>
    </source>
</evidence>
<dbReference type="Gene3D" id="1.10.340.70">
    <property type="match status" value="1"/>
</dbReference>
<dbReference type="CDD" id="cd01647">
    <property type="entry name" value="RT_LTR"/>
    <property type="match status" value="1"/>
</dbReference>
<dbReference type="Pfam" id="PF02023">
    <property type="entry name" value="SCAN"/>
    <property type="match status" value="1"/>
</dbReference>
<keyword evidence="4" id="KW-0645">Protease</keyword>
<dbReference type="InterPro" id="IPR041373">
    <property type="entry name" value="RT_RNaseH"/>
</dbReference>
<dbReference type="RefSeq" id="XP_033806336.1">
    <property type="nucleotide sequence ID" value="XM_033950445.1"/>
</dbReference>
<dbReference type="SUPFAM" id="SSF56672">
    <property type="entry name" value="DNA/RNA polymerases"/>
    <property type="match status" value="1"/>
</dbReference>
<evidence type="ECO:0000313" key="19">
    <source>
        <dbReference type="Proteomes" id="UP000515159"/>
    </source>
</evidence>
<dbReference type="PROSITE" id="PS50158">
    <property type="entry name" value="ZF_CCHC"/>
    <property type="match status" value="1"/>
</dbReference>
<dbReference type="EC" id="2.7.7.49" evidence="3"/>
<name>A0A6P8RM29_GEOSA</name>
<dbReference type="Pfam" id="PF00665">
    <property type="entry name" value="rve"/>
    <property type="match status" value="1"/>
</dbReference>
<sequence>MDQQQLMAFLAAERQKQSEDLQAVLKTNQELWYRSQELSRRQHDEMVLAMGEQTKVLSQILQRPPPATGSDSGLSAIHQTTGAATPLSLVNLCKITPADAPDEFLVAFERVATAAGWPQGQWAVRLLPCLAGETLSAFQTLAPELANDYQAVKNHILEYLGYTPEHYRQRFRATVMQDKERPKAVVQKLTKLAERWLGPWLGNPRALVLEVIREQFLQSAPKNLRGWVQRQGCKTLSQTLEVAEAYIDAQGAYEEERITGPLMRGKGKVDREQGFQSRTTELPKAKEPQQKEALRCYRCGKAGHIQRACRVLRDLVVTQGKDAPIIPEAYKVLVCVSGREVSALVDTGADQSMMSTRCFQHLFPGGKRHEKRDTVTIKCVHGDSVQYPLRDITVLSADRVYKVKIAIVPGAPYDLILGRDWKGLEECLQPKQGLVGTRSQGPVVSLEEEKLGTIFPFEEGVVEENTRAPNPHSRAQNQRQKRQRSQALMQASGAKDIPWLPKELVKLFPTFPDEQRADASLLELWKQAAVPTNNPNYFKVKQGLLYRCVTGKDPRDNREQLVIPRGFRKVVLQTAHDHPLSGHKGAAATEIQVLRRFFWPGVSRNVADFCKSCSTCQKLSLSRPARAPLIPIPKVGEPLTRLAIDIVGPLERTPRGFTFILVIIDVATRYPWAFPLRKTTSAALMKELMGLFCMVGFPREVLTDQGSNFLSREMEKFWQGFGIRHLKTSAYHPQANGLVERFNQTLKQMLKKVGSQEKKEWDLYIPLVLFAAREKIQDSLGVSPFEMLFGRVPRGILDIVKEHWGSQEGEETNVISYLAQLRKRLGQVAHLGKRNLEWSQEKQKYYYDKKTQERHLKVGDKVLILVPSDPHKFLAEWKGPATIVKKLNQVDYQVKDGKNRIQTYHINLLKPWRDREILALWADQTPDDDLGPQIADMDQAEGVNIGTQLSSEQAEQVRSLVQEFEDVFSPIPGRTEVVTHDIVTTPGKVVRVKPYRLTEGKRELVQNLVEEMLTLGVIEPSQSPWCSPIVIVPKADGTPRFCIDFRQLNEVSQFDAFPMPRVDDLLDRLGQAQYLSTLDLTKGYWQIPLTSQARPKTAFSTPHGLYQFKRMPFGLHGAAASCQRGITEVLRGHHHYAEAYLDDIVIFSSDWAQHMKHVRAVLDSLRKAGFTINPKKCYLGQKEVKYLGYVVGRGQVRPLVDKVRCVKEYPLPQSKKQLRGFLGLLGYYRRFIPAFSTRAAVLTDMLKKNRPDKLRWENSGRQAIEDLKAALCTNPVLVSIDFTKPLVLQTDASGTGLGAILSQEVQGMEHPVLFLSRKLYPNERNYATVELECLAAKWAMQTLEHYLQEREFTLVTDHVALKWLNTMRNNNARLTRWYLAMQTFRFRVVHRPGKLSTNVDTLSRMQEESHTPLEVREGQKQRVRVCHTPSLKARFVPGRGLSKPITTVRRADQCSKPEGKNREEGSFPFKSQVAELQGVKDAECNSLEQPENTPSSPANSQLQKLIAAPERVRKKLQAGPPPQRTGRARLNVIEAALRGRKSVCPEPAQEGGIQDNAPDPHSSADVEMLEFDTDPETNQPAELEFMDCQESAVCPEGRRRSL</sequence>
<dbReference type="Pfam" id="PF13650">
    <property type="entry name" value="Asp_protease_2"/>
    <property type="match status" value="1"/>
</dbReference>
<dbReference type="CDD" id="cd00303">
    <property type="entry name" value="retropepsin_like"/>
    <property type="match status" value="1"/>
</dbReference>
<keyword evidence="9" id="KW-0378">Hydrolase</keyword>
<feature type="domain" description="CCHC-type" evidence="14">
    <location>
        <begin position="295"/>
        <end position="310"/>
    </location>
</feature>
<reference evidence="20" key="1">
    <citation type="submission" date="2025-08" db="UniProtKB">
        <authorList>
            <consortium name="RefSeq"/>
        </authorList>
    </citation>
    <scope>IDENTIFICATION</scope>
</reference>
<keyword evidence="8" id="KW-0255">Endonuclease</keyword>
<dbReference type="InterPro" id="IPR036875">
    <property type="entry name" value="Znf_CCHC_sf"/>
</dbReference>
<comment type="similarity">
    <text evidence="1">Belongs to the beta type-B retroviral polymerase family. HERV class-II K(HML-2) pol subfamily.</text>
</comment>
<keyword evidence="12" id="KW-0479">Metal-binding</keyword>
<dbReference type="InterPro" id="IPR036397">
    <property type="entry name" value="RNaseH_sf"/>
</dbReference>
<dbReference type="GO" id="GO:0004190">
    <property type="term" value="F:aspartic-type endopeptidase activity"/>
    <property type="evidence" value="ECO:0007669"/>
    <property type="project" value="InterPro"/>
</dbReference>
<accession>A0A6P8RM29</accession>
<evidence type="ECO:0000256" key="1">
    <source>
        <dbReference type="ARBA" id="ARBA00010879"/>
    </source>
</evidence>
<dbReference type="InterPro" id="IPR041588">
    <property type="entry name" value="Integrase_H2C2"/>
</dbReference>
<dbReference type="InterPro" id="IPR001584">
    <property type="entry name" value="Integrase_cat-core"/>
</dbReference>
<dbReference type="PANTHER" id="PTHR37984:SF5">
    <property type="entry name" value="PROTEIN NYNRIN-LIKE"/>
    <property type="match status" value="1"/>
</dbReference>
<dbReference type="PROSITE" id="PS50175">
    <property type="entry name" value="ASP_PROT_RETROV"/>
    <property type="match status" value="1"/>
</dbReference>
<dbReference type="SUPFAM" id="SSF53098">
    <property type="entry name" value="Ribonuclease H-like"/>
    <property type="match status" value="1"/>
</dbReference>
<dbReference type="Gene3D" id="3.30.70.270">
    <property type="match status" value="2"/>
</dbReference>
<keyword evidence="6" id="KW-0548">Nucleotidyltransferase</keyword>
<keyword evidence="12" id="KW-0862">Zinc</keyword>
<keyword evidence="10" id="KW-0695">RNA-directed DNA polymerase</keyword>
<dbReference type="GO" id="GO:0003964">
    <property type="term" value="F:RNA-directed DNA polymerase activity"/>
    <property type="evidence" value="ECO:0007669"/>
    <property type="project" value="UniProtKB-KW"/>
</dbReference>
<keyword evidence="12" id="KW-0863">Zinc-finger</keyword>
<evidence type="ECO:0000256" key="5">
    <source>
        <dbReference type="ARBA" id="ARBA00022679"/>
    </source>
</evidence>
<evidence type="ECO:0000256" key="9">
    <source>
        <dbReference type="ARBA" id="ARBA00022801"/>
    </source>
</evidence>
<evidence type="ECO:0000259" key="14">
    <source>
        <dbReference type="PROSITE" id="PS50158"/>
    </source>
</evidence>
<evidence type="ECO:0000313" key="20">
    <source>
        <dbReference type="RefSeq" id="XP_033806336.1"/>
    </source>
</evidence>
<feature type="domain" description="Reverse transcriptase" evidence="17">
    <location>
        <begin position="1013"/>
        <end position="1191"/>
    </location>
</feature>
<dbReference type="KEGG" id="gsh:117363128"/>
<dbReference type="PROSITE" id="PS50804">
    <property type="entry name" value="SCAN_BOX"/>
    <property type="match status" value="1"/>
</dbReference>
<feature type="domain" description="Integrase catalytic" evidence="18">
    <location>
        <begin position="634"/>
        <end position="792"/>
    </location>
</feature>
<dbReference type="SUPFAM" id="SSF50630">
    <property type="entry name" value="Acid proteases"/>
    <property type="match status" value="1"/>
</dbReference>
<dbReference type="InterPro" id="IPR001878">
    <property type="entry name" value="Znf_CCHC"/>
</dbReference>
<feature type="domain" description="Peptidase A2" evidence="15">
    <location>
        <begin position="341"/>
        <end position="421"/>
    </location>
</feature>
<dbReference type="GO" id="GO:0003676">
    <property type="term" value="F:nucleic acid binding"/>
    <property type="evidence" value="ECO:0007669"/>
    <property type="project" value="InterPro"/>
</dbReference>
<evidence type="ECO:0000256" key="4">
    <source>
        <dbReference type="ARBA" id="ARBA00022670"/>
    </source>
</evidence>
<dbReference type="Gene3D" id="1.10.4020.10">
    <property type="entry name" value="DNA breaking-rejoining enzymes"/>
    <property type="match status" value="1"/>
</dbReference>
<protein>
    <recommendedName>
        <fullName evidence="11">Gypsy retrotransposon integrase-like protein 1</fullName>
        <ecNumber evidence="3">2.7.7.49</ecNumber>
        <ecNumber evidence="2">3.1.26.4</ecNumber>
    </recommendedName>
</protein>
<evidence type="ECO:0000256" key="2">
    <source>
        <dbReference type="ARBA" id="ARBA00012180"/>
    </source>
</evidence>
<dbReference type="SMART" id="SM00343">
    <property type="entry name" value="ZnF_C2HC"/>
    <property type="match status" value="1"/>
</dbReference>
<dbReference type="Pfam" id="PF17921">
    <property type="entry name" value="Integrase_H2C2"/>
    <property type="match status" value="1"/>
</dbReference>
<dbReference type="PROSITE" id="PS50878">
    <property type="entry name" value="RT_POL"/>
    <property type="match status" value="1"/>
</dbReference>
<dbReference type="InterPro" id="IPR012337">
    <property type="entry name" value="RNaseH-like_sf"/>
</dbReference>
<dbReference type="SUPFAM" id="SSF47353">
    <property type="entry name" value="Retrovirus capsid dimerization domain-like"/>
    <property type="match status" value="1"/>
</dbReference>
<feature type="region of interest" description="Disordered" evidence="13">
    <location>
        <begin position="462"/>
        <end position="492"/>
    </location>
</feature>
<dbReference type="SUPFAM" id="SSF57756">
    <property type="entry name" value="Retrovirus zinc finger-like domains"/>
    <property type="match status" value="1"/>
</dbReference>
<proteinExistence type="inferred from homology"/>
<dbReference type="InterPro" id="IPR050951">
    <property type="entry name" value="Retrovirus_Pol_polyprotein"/>
</dbReference>
<dbReference type="GO" id="GO:0006508">
    <property type="term" value="P:proteolysis"/>
    <property type="evidence" value="ECO:0007669"/>
    <property type="project" value="UniProtKB-KW"/>
</dbReference>
<dbReference type="Gene3D" id="2.40.70.10">
    <property type="entry name" value="Acid Proteases"/>
    <property type="match status" value="1"/>
</dbReference>
<evidence type="ECO:0000259" key="15">
    <source>
        <dbReference type="PROSITE" id="PS50175"/>
    </source>
</evidence>
<dbReference type="InterPro" id="IPR043128">
    <property type="entry name" value="Rev_trsase/Diguanyl_cyclase"/>
</dbReference>
<dbReference type="FunFam" id="3.30.70.270:FF:000020">
    <property type="entry name" value="Transposon Tf2-6 polyprotein-like Protein"/>
    <property type="match status" value="1"/>
</dbReference>
<evidence type="ECO:0000256" key="11">
    <source>
        <dbReference type="ARBA" id="ARBA00039658"/>
    </source>
</evidence>
<dbReference type="InterPro" id="IPR021109">
    <property type="entry name" value="Peptidase_aspartic_dom_sf"/>
</dbReference>
<dbReference type="FunFam" id="3.10.20.370:FF:000001">
    <property type="entry name" value="Retrovirus-related Pol polyprotein from transposon 17.6-like protein"/>
    <property type="match status" value="1"/>
</dbReference>
<gene>
    <name evidence="20" type="primary">LOC117363128</name>
</gene>
<evidence type="ECO:0000256" key="3">
    <source>
        <dbReference type="ARBA" id="ARBA00012493"/>
    </source>
</evidence>
<dbReference type="FunFam" id="1.10.340.70:FF:000001">
    <property type="entry name" value="Retrovirus-related Pol polyprotein from transposon gypsy-like Protein"/>
    <property type="match status" value="1"/>
</dbReference>
<dbReference type="Gene3D" id="3.30.420.10">
    <property type="entry name" value="Ribonuclease H-like superfamily/Ribonuclease H"/>
    <property type="match status" value="1"/>
</dbReference>
<dbReference type="CDD" id="cd09274">
    <property type="entry name" value="RNase_HI_RT_Ty3"/>
    <property type="match status" value="1"/>
</dbReference>
<dbReference type="InterPro" id="IPR043502">
    <property type="entry name" value="DNA/RNA_pol_sf"/>
</dbReference>
<dbReference type="InParanoid" id="A0A6P8RM29"/>
<keyword evidence="7" id="KW-0540">Nuclease</keyword>
<dbReference type="FunFam" id="3.30.420.10:FF:000032">
    <property type="entry name" value="Retrovirus-related Pol polyprotein from transposon 297-like Protein"/>
    <property type="match status" value="1"/>
</dbReference>
<dbReference type="GO" id="GO:0008270">
    <property type="term" value="F:zinc ion binding"/>
    <property type="evidence" value="ECO:0007669"/>
    <property type="project" value="UniProtKB-KW"/>
</dbReference>
<dbReference type="InterPro" id="IPR001995">
    <property type="entry name" value="Peptidase_A2_cat"/>
</dbReference>
<feature type="domain" description="SCAN box" evidence="16">
    <location>
        <begin position="168"/>
        <end position="231"/>
    </location>
</feature>
<evidence type="ECO:0000256" key="8">
    <source>
        <dbReference type="ARBA" id="ARBA00022759"/>
    </source>
</evidence>
<dbReference type="GO" id="GO:0004523">
    <property type="term" value="F:RNA-DNA hybrid ribonuclease activity"/>
    <property type="evidence" value="ECO:0007669"/>
    <property type="project" value="UniProtKB-EC"/>
</dbReference>
<feature type="compositionally biased region" description="Basic and acidic residues" evidence="13">
    <location>
        <begin position="1449"/>
        <end position="1465"/>
    </location>
</feature>
<dbReference type="GO" id="GO:0015074">
    <property type="term" value="P:DNA integration"/>
    <property type="evidence" value="ECO:0007669"/>
    <property type="project" value="InterPro"/>
</dbReference>
<organism evidence="19 20">
    <name type="scientific">Geotrypetes seraphini</name>
    <name type="common">Gaboon caecilian</name>
    <name type="synonym">Caecilia seraphini</name>
    <dbReference type="NCBI Taxonomy" id="260995"/>
    <lineage>
        <taxon>Eukaryota</taxon>
        <taxon>Metazoa</taxon>
        <taxon>Chordata</taxon>
        <taxon>Craniata</taxon>
        <taxon>Vertebrata</taxon>
        <taxon>Euteleostomi</taxon>
        <taxon>Amphibia</taxon>
        <taxon>Gymnophiona</taxon>
        <taxon>Geotrypetes</taxon>
    </lineage>
</organism>
<evidence type="ECO:0000256" key="10">
    <source>
        <dbReference type="ARBA" id="ARBA00022918"/>
    </source>
</evidence>
<evidence type="ECO:0000259" key="17">
    <source>
        <dbReference type="PROSITE" id="PS50878"/>
    </source>
</evidence>
<evidence type="ECO:0000256" key="13">
    <source>
        <dbReference type="SAM" id="MobiDB-lite"/>
    </source>
</evidence>
<dbReference type="FunFam" id="3.10.10.10:FF:000007">
    <property type="entry name" value="Retrovirus-related Pol polyprotein from transposon 17.6-like Protein"/>
    <property type="match status" value="1"/>
</dbReference>
<dbReference type="InterPro" id="IPR038269">
    <property type="entry name" value="SCAN_sf"/>
</dbReference>
<dbReference type="Pfam" id="PF17917">
    <property type="entry name" value="RT_RNaseH"/>
    <property type="match status" value="1"/>
</dbReference>